<dbReference type="InterPro" id="IPR017907">
    <property type="entry name" value="Znf_RING_CS"/>
</dbReference>
<dbReference type="GO" id="GO:0008270">
    <property type="term" value="F:zinc ion binding"/>
    <property type="evidence" value="ECO:0007669"/>
    <property type="project" value="UniProtKB-KW"/>
</dbReference>
<evidence type="ECO:0000256" key="1">
    <source>
        <dbReference type="ARBA" id="ARBA00022723"/>
    </source>
</evidence>
<evidence type="ECO:0000256" key="5">
    <source>
        <dbReference type="SAM" id="MobiDB-lite"/>
    </source>
</evidence>
<dbReference type="InterPro" id="IPR001841">
    <property type="entry name" value="Znf_RING"/>
</dbReference>
<comment type="caution">
    <text evidence="7">The sequence shown here is derived from an EMBL/GenBank/DDBJ whole genome shotgun (WGS) entry which is preliminary data.</text>
</comment>
<feature type="compositionally biased region" description="Polar residues" evidence="5">
    <location>
        <begin position="596"/>
        <end position="618"/>
    </location>
</feature>
<organism evidence="7 8">
    <name type="scientific">Polarella glacialis</name>
    <name type="common">Dinoflagellate</name>
    <dbReference type="NCBI Taxonomy" id="89957"/>
    <lineage>
        <taxon>Eukaryota</taxon>
        <taxon>Sar</taxon>
        <taxon>Alveolata</taxon>
        <taxon>Dinophyceae</taxon>
        <taxon>Suessiales</taxon>
        <taxon>Suessiaceae</taxon>
        <taxon>Polarella</taxon>
    </lineage>
</organism>
<feature type="domain" description="RING-type" evidence="6">
    <location>
        <begin position="82"/>
        <end position="122"/>
    </location>
</feature>
<feature type="compositionally biased region" description="Acidic residues" evidence="5">
    <location>
        <begin position="551"/>
        <end position="562"/>
    </location>
</feature>
<dbReference type="InterPro" id="IPR013083">
    <property type="entry name" value="Znf_RING/FYVE/PHD"/>
</dbReference>
<reference evidence="7" key="1">
    <citation type="submission" date="2021-02" db="EMBL/GenBank/DDBJ databases">
        <authorList>
            <person name="Dougan E. K."/>
            <person name="Rhodes N."/>
            <person name="Thang M."/>
            <person name="Chan C."/>
        </authorList>
    </citation>
    <scope>NUCLEOTIDE SEQUENCE</scope>
</reference>
<proteinExistence type="predicted"/>
<dbReference type="AlphaFoldDB" id="A0A813JTY8"/>
<evidence type="ECO:0000256" key="3">
    <source>
        <dbReference type="ARBA" id="ARBA00022833"/>
    </source>
</evidence>
<feature type="non-terminal residue" evidence="7">
    <location>
        <position position="687"/>
    </location>
</feature>
<keyword evidence="1" id="KW-0479">Metal-binding</keyword>
<gene>
    <name evidence="7" type="ORF">PGLA2088_LOCUS24233</name>
</gene>
<dbReference type="Proteomes" id="UP000626109">
    <property type="component" value="Unassembled WGS sequence"/>
</dbReference>
<dbReference type="EMBL" id="CAJNNW010026394">
    <property type="protein sequence ID" value="CAE8684989.1"/>
    <property type="molecule type" value="Genomic_DNA"/>
</dbReference>
<feature type="region of interest" description="Disordered" evidence="5">
    <location>
        <begin position="545"/>
        <end position="687"/>
    </location>
</feature>
<dbReference type="PROSITE" id="PS00518">
    <property type="entry name" value="ZF_RING_1"/>
    <property type="match status" value="1"/>
</dbReference>
<dbReference type="SMART" id="SM00184">
    <property type="entry name" value="RING"/>
    <property type="match status" value="1"/>
</dbReference>
<evidence type="ECO:0000259" key="6">
    <source>
        <dbReference type="PROSITE" id="PS50089"/>
    </source>
</evidence>
<keyword evidence="3" id="KW-0862">Zinc</keyword>
<evidence type="ECO:0000313" key="8">
    <source>
        <dbReference type="Proteomes" id="UP000626109"/>
    </source>
</evidence>
<feature type="compositionally biased region" description="Low complexity" evidence="5">
    <location>
        <begin position="619"/>
        <end position="674"/>
    </location>
</feature>
<protein>
    <recommendedName>
        <fullName evidence="6">RING-type domain-containing protein</fullName>
    </recommendedName>
</protein>
<sequence length="687" mass="71589">AELMPSVLQRPVASDGLVGNSMANSRPSVTFSEPVLAGAASVHQNFIGCAAPPLSFTAVANGAASGQGSRSHRIGSSCDLHCPICEEVMYRPVRTPCGHCFCLACLSLWLDECLRRSCPLCRAVLGEGDALPDADLECRALDLIGSDYYERELDNLSPDVVRKLRSHNRRLERLADSKSVAFAGSELGALTGAATVWGASATAYLGTFAFAQAGIATSGSRMLLGAHSVASIAFWSTAFSTEFASDALLAGTLAGAGTSTFLAGIKLAAWLDGQCRYCLLRAGFTHPGGEENAAEQAVCVLNLLQGEAIVRIFKGVKRRRCGRPSSSLADSMTEYVAAHSGPAEGRRRRPRRGHDLEAAGEALAEFRVAGRSEMRIELPDRAPRCLLLSVALPGLLSDREVGFGRVRRGHRFILGELEGASGSSFRRCGGEASVAGSSCSEMEDAAEALDEVGEGGIHGGSGAEDSEVGLAHMLARLFGFQDDEQPDAASAETDSAAAVEVQVGERPAGNDVLGVEARQSQAAEDAATGDFAAAIASLLGAGVLSEGQSGTDEEQEDDEEAEVTSASSVGPVTVTPSASTWQRTRWEDARPLRRCSQATSSRSSCQPARGSTNQLARGSTTNSDNINKTSSSSSQPARITSSSQPTSNSSSSQQTSNSSSSQPPINSRGSSSSSVPETGLRGSSLLS</sequence>
<accession>A0A813JTY8</accession>
<evidence type="ECO:0000256" key="2">
    <source>
        <dbReference type="ARBA" id="ARBA00022771"/>
    </source>
</evidence>
<keyword evidence="2 4" id="KW-0863">Zinc-finger</keyword>
<dbReference type="InterPro" id="IPR027370">
    <property type="entry name" value="Znf-RING_euk"/>
</dbReference>
<dbReference type="PROSITE" id="PS50089">
    <property type="entry name" value="ZF_RING_2"/>
    <property type="match status" value="1"/>
</dbReference>
<feature type="non-terminal residue" evidence="7">
    <location>
        <position position="1"/>
    </location>
</feature>
<feature type="compositionally biased region" description="Polar residues" evidence="5">
    <location>
        <begin position="564"/>
        <end position="583"/>
    </location>
</feature>
<dbReference type="Pfam" id="PF13445">
    <property type="entry name" value="zf-RING_UBOX"/>
    <property type="match status" value="1"/>
</dbReference>
<dbReference type="PANTHER" id="PTHR23327">
    <property type="entry name" value="RING FINGER PROTEIN 127"/>
    <property type="match status" value="1"/>
</dbReference>
<dbReference type="Gene3D" id="3.30.40.10">
    <property type="entry name" value="Zinc/RING finger domain, C3HC4 (zinc finger)"/>
    <property type="match status" value="1"/>
</dbReference>
<dbReference type="SUPFAM" id="SSF57850">
    <property type="entry name" value="RING/U-box"/>
    <property type="match status" value="1"/>
</dbReference>
<evidence type="ECO:0000313" key="7">
    <source>
        <dbReference type="EMBL" id="CAE8684989.1"/>
    </source>
</evidence>
<name>A0A813JTY8_POLGL</name>
<evidence type="ECO:0000256" key="4">
    <source>
        <dbReference type="PROSITE-ProRule" id="PRU00175"/>
    </source>
</evidence>